<gene>
    <name evidence="5" type="ORF">JQC75_08760</name>
</gene>
<dbReference type="Pfam" id="PF01047">
    <property type="entry name" value="MarR"/>
    <property type="match status" value="1"/>
</dbReference>
<dbReference type="RefSeq" id="WP_203327001.1">
    <property type="nucleotide sequence ID" value="NZ_CP069213.1"/>
</dbReference>
<keyword evidence="3" id="KW-0804">Transcription</keyword>
<dbReference type="Proteomes" id="UP000596252">
    <property type="component" value="Chromosome"/>
</dbReference>
<feature type="domain" description="HTH marR-type" evidence="4">
    <location>
        <begin position="4"/>
        <end position="136"/>
    </location>
</feature>
<dbReference type="InterPro" id="IPR036388">
    <property type="entry name" value="WH-like_DNA-bd_sf"/>
</dbReference>
<reference evidence="5 6" key="1">
    <citation type="journal article" date="2012" name="Antonie Van Leeuwenhoek">
        <title>Shewanella litorisediminis sp. nov., a gammaproteobacterium isolated from a tidal flat sediment.</title>
        <authorList>
            <person name="Lee M.H."/>
            <person name="Yoon J.H."/>
        </authorList>
    </citation>
    <scope>NUCLEOTIDE SEQUENCE [LARGE SCALE GENOMIC DNA]</scope>
    <source>
        <strain evidence="5 6">SMK1-12</strain>
    </source>
</reference>
<dbReference type="SMART" id="SM00347">
    <property type="entry name" value="HTH_MARR"/>
    <property type="match status" value="1"/>
</dbReference>
<sequence>MDINQDLNRALVEFFEGMAAWEHQLVEGSGLLLPVMHTLELLGLYGPMRMTDLAHKLSISTGTLTSRIDRMEKEGLVTRIANPQDRRSLLIALTKQGKAHFCTHDEAHLHLTGELTAAFSAQDKQHLLGMLEKMNVYFRKSE</sequence>
<dbReference type="PANTHER" id="PTHR42756:SF1">
    <property type="entry name" value="TRANSCRIPTIONAL REPRESSOR OF EMRAB OPERON"/>
    <property type="match status" value="1"/>
</dbReference>
<dbReference type="PROSITE" id="PS01117">
    <property type="entry name" value="HTH_MARR_1"/>
    <property type="match status" value="1"/>
</dbReference>
<dbReference type="PANTHER" id="PTHR42756">
    <property type="entry name" value="TRANSCRIPTIONAL REGULATOR, MARR"/>
    <property type="match status" value="1"/>
</dbReference>
<organism evidence="5 6">
    <name type="scientific">Shewanella litorisediminis</name>
    <dbReference type="NCBI Taxonomy" id="1173586"/>
    <lineage>
        <taxon>Bacteria</taxon>
        <taxon>Pseudomonadati</taxon>
        <taxon>Pseudomonadota</taxon>
        <taxon>Gammaproteobacteria</taxon>
        <taxon>Alteromonadales</taxon>
        <taxon>Shewanellaceae</taxon>
        <taxon>Shewanella</taxon>
    </lineage>
</organism>
<evidence type="ECO:0000256" key="2">
    <source>
        <dbReference type="ARBA" id="ARBA00023125"/>
    </source>
</evidence>
<keyword evidence="1" id="KW-0805">Transcription regulation</keyword>
<evidence type="ECO:0000313" key="6">
    <source>
        <dbReference type="Proteomes" id="UP000596252"/>
    </source>
</evidence>
<dbReference type="InterPro" id="IPR000835">
    <property type="entry name" value="HTH_MarR-typ"/>
</dbReference>
<accession>A0ABX7G871</accession>
<evidence type="ECO:0000256" key="1">
    <source>
        <dbReference type="ARBA" id="ARBA00023015"/>
    </source>
</evidence>
<dbReference type="PROSITE" id="PS50995">
    <property type="entry name" value="HTH_MARR_2"/>
    <property type="match status" value="1"/>
</dbReference>
<protein>
    <submittedName>
        <fullName evidence="5">MarR family transcriptional regulator</fullName>
    </submittedName>
</protein>
<evidence type="ECO:0000256" key="3">
    <source>
        <dbReference type="ARBA" id="ARBA00023163"/>
    </source>
</evidence>
<evidence type="ECO:0000313" key="5">
    <source>
        <dbReference type="EMBL" id="QRH03448.1"/>
    </source>
</evidence>
<proteinExistence type="predicted"/>
<dbReference type="InterPro" id="IPR023187">
    <property type="entry name" value="Tscrpt_reg_MarR-type_CS"/>
</dbReference>
<dbReference type="Gene3D" id="1.10.10.10">
    <property type="entry name" value="Winged helix-like DNA-binding domain superfamily/Winged helix DNA-binding domain"/>
    <property type="match status" value="1"/>
</dbReference>
<dbReference type="EMBL" id="CP069213">
    <property type="protein sequence ID" value="QRH03448.1"/>
    <property type="molecule type" value="Genomic_DNA"/>
</dbReference>
<dbReference type="SUPFAM" id="SSF46785">
    <property type="entry name" value="Winged helix' DNA-binding domain"/>
    <property type="match status" value="1"/>
</dbReference>
<name>A0ABX7G871_9GAMM</name>
<evidence type="ECO:0000259" key="4">
    <source>
        <dbReference type="PROSITE" id="PS50995"/>
    </source>
</evidence>
<dbReference type="PRINTS" id="PR00598">
    <property type="entry name" value="HTHMARR"/>
</dbReference>
<keyword evidence="6" id="KW-1185">Reference proteome</keyword>
<keyword evidence="2" id="KW-0238">DNA-binding</keyword>
<dbReference type="InterPro" id="IPR036390">
    <property type="entry name" value="WH_DNA-bd_sf"/>
</dbReference>